<evidence type="ECO:0000313" key="3">
    <source>
        <dbReference type="Proteomes" id="UP000076586"/>
    </source>
</evidence>
<dbReference type="AlphaFoldDB" id="A0A171AJ19"/>
<feature type="domain" description="Transposase IS200-like" evidence="1">
    <location>
        <begin position="3"/>
        <end position="117"/>
    </location>
</feature>
<dbReference type="Gene3D" id="3.30.70.1290">
    <property type="entry name" value="Transposase IS200-like"/>
    <property type="match status" value="1"/>
</dbReference>
<protein>
    <submittedName>
        <fullName evidence="2">REP element-mobilizing transposase RayT</fullName>
    </submittedName>
</protein>
<dbReference type="GO" id="GO:0004803">
    <property type="term" value="F:transposase activity"/>
    <property type="evidence" value="ECO:0007669"/>
    <property type="project" value="InterPro"/>
</dbReference>
<dbReference type="Proteomes" id="UP000076586">
    <property type="component" value="Unassembled WGS sequence"/>
</dbReference>
<dbReference type="EMBL" id="BDCR01000004">
    <property type="protein sequence ID" value="GAT63818.1"/>
    <property type="molecule type" value="Genomic_DNA"/>
</dbReference>
<name>A0A171AJ19_9BACT</name>
<dbReference type="OrthoDB" id="9797997at2"/>
<reference evidence="3" key="1">
    <citation type="submission" date="2016-04" db="EMBL/GenBank/DDBJ databases">
        <title>Draft genome sequence of Paludibacter jiangxiensis strain NM7.</title>
        <authorList>
            <person name="Qiu Y."/>
            <person name="Matsuura N."/>
            <person name="Ohashi A."/>
            <person name="Tourlousse M.D."/>
            <person name="Sekiguchi Y."/>
        </authorList>
    </citation>
    <scope>NUCLEOTIDE SEQUENCE [LARGE SCALE GENOMIC DNA]</scope>
    <source>
        <strain evidence="3">NM7</strain>
    </source>
</reference>
<dbReference type="PANTHER" id="PTHR33360">
    <property type="entry name" value="TRANSPOSASE FOR INSERTION SEQUENCE ELEMENT IS200"/>
    <property type="match status" value="1"/>
</dbReference>
<dbReference type="NCBIfam" id="NF033573">
    <property type="entry name" value="transpos_IS200"/>
    <property type="match status" value="1"/>
</dbReference>
<comment type="caution">
    <text evidence="2">The sequence shown here is derived from an EMBL/GenBank/DDBJ whole genome shotgun (WGS) entry which is preliminary data.</text>
</comment>
<keyword evidence="3" id="KW-1185">Reference proteome</keyword>
<dbReference type="PANTHER" id="PTHR33360:SF2">
    <property type="entry name" value="TRANSPOSASE FOR INSERTION SEQUENCE ELEMENT IS200"/>
    <property type="match status" value="1"/>
</dbReference>
<evidence type="ECO:0000313" key="2">
    <source>
        <dbReference type="EMBL" id="GAT63818.1"/>
    </source>
</evidence>
<dbReference type="RefSeq" id="WP_068705357.1">
    <property type="nucleotide sequence ID" value="NZ_BDCR01000004.1"/>
</dbReference>
<proteinExistence type="predicted"/>
<dbReference type="InterPro" id="IPR002686">
    <property type="entry name" value="Transposase_17"/>
</dbReference>
<dbReference type="SMART" id="SM01321">
    <property type="entry name" value="Y1_Tnp"/>
    <property type="match status" value="1"/>
</dbReference>
<accession>A0A171AJ19</accession>
<dbReference type="Pfam" id="PF01797">
    <property type="entry name" value="Y1_Tnp"/>
    <property type="match status" value="1"/>
</dbReference>
<dbReference type="SUPFAM" id="SSF143422">
    <property type="entry name" value="Transposase IS200-like"/>
    <property type="match status" value="1"/>
</dbReference>
<gene>
    <name evidence="2" type="ORF">PJIAN_4360</name>
</gene>
<evidence type="ECO:0000259" key="1">
    <source>
        <dbReference type="SMART" id="SM01321"/>
    </source>
</evidence>
<dbReference type="STRING" id="681398.PJIAN_4360"/>
<reference evidence="3" key="2">
    <citation type="journal article" date="2017" name="Genome Announc.">
        <title>Draft genome sequence of Paludibacter jiangxiensis NM7(T), a propionate-producing fermentative bacterium.</title>
        <authorList>
            <person name="Qiu Y.-L."/>
            <person name="Tourlousse D.M."/>
            <person name="Matsuura N."/>
            <person name="Ohashi A."/>
            <person name="Sekiguchi Y."/>
        </authorList>
    </citation>
    <scope>NUCLEOTIDE SEQUENCE [LARGE SCALE GENOMIC DNA]</scope>
    <source>
        <strain evidence="3">NM7</strain>
    </source>
</reference>
<dbReference type="InterPro" id="IPR036515">
    <property type="entry name" value="Transposase_17_sf"/>
</dbReference>
<dbReference type="GO" id="GO:0003677">
    <property type="term" value="F:DNA binding"/>
    <property type="evidence" value="ECO:0007669"/>
    <property type="project" value="InterPro"/>
</dbReference>
<organism evidence="2 3">
    <name type="scientific">Paludibacter jiangxiensis</name>
    <dbReference type="NCBI Taxonomy" id="681398"/>
    <lineage>
        <taxon>Bacteria</taxon>
        <taxon>Pseudomonadati</taxon>
        <taxon>Bacteroidota</taxon>
        <taxon>Bacteroidia</taxon>
        <taxon>Bacteroidales</taxon>
        <taxon>Paludibacteraceae</taxon>
        <taxon>Paludibacter</taxon>
    </lineage>
</organism>
<dbReference type="GO" id="GO:0006313">
    <property type="term" value="P:DNA transposition"/>
    <property type="evidence" value="ECO:0007669"/>
    <property type="project" value="InterPro"/>
</dbReference>
<sequence>MAYAKVLIHAVWGTKNRESAIAQHLRTEILSHIKENAGIKEIFIDTLNSQPDHIHCLFYLNADMSVAKAINLIKGESSFWINKQKLLKPKFEWADEYFAASVSESQKDKVRAYILNQDEHHRKLSFTEEYNKFLESYGYTPQG</sequence>